<accession>L8WNH7</accession>
<proteinExistence type="predicted"/>
<comment type="caution">
    <text evidence="2">The sequence shown here is derived from an EMBL/GenBank/DDBJ whole genome shotgun (WGS) entry which is preliminary data.</text>
</comment>
<feature type="compositionally biased region" description="Low complexity" evidence="1">
    <location>
        <begin position="87"/>
        <end position="106"/>
    </location>
</feature>
<reference evidence="2 3" key="1">
    <citation type="journal article" date="2013" name="Nat. Commun.">
        <title>The evolution and pathogenic mechanisms of the rice sheath blight pathogen.</title>
        <authorList>
            <person name="Zheng A."/>
            <person name="Lin R."/>
            <person name="Xu L."/>
            <person name="Qin P."/>
            <person name="Tang C."/>
            <person name="Ai P."/>
            <person name="Zhang D."/>
            <person name="Liu Y."/>
            <person name="Sun Z."/>
            <person name="Feng H."/>
            <person name="Wang Y."/>
            <person name="Chen Y."/>
            <person name="Liang X."/>
            <person name="Fu R."/>
            <person name="Li Q."/>
            <person name="Zhang J."/>
            <person name="Yu X."/>
            <person name="Xie Z."/>
            <person name="Ding L."/>
            <person name="Guan P."/>
            <person name="Tang J."/>
            <person name="Liang Y."/>
            <person name="Wang S."/>
            <person name="Deng Q."/>
            <person name="Li S."/>
            <person name="Zhu J."/>
            <person name="Wang L."/>
            <person name="Liu H."/>
            <person name="Li P."/>
        </authorList>
    </citation>
    <scope>NUCLEOTIDE SEQUENCE [LARGE SCALE GENOMIC DNA]</scope>
    <source>
        <strain evidence="3">AG-1 IA</strain>
    </source>
</reference>
<evidence type="ECO:0000256" key="1">
    <source>
        <dbReference type="SAM" id="MobiDB-lite"/>
    </source>
</evidence>
<evidence type="ECO:0000313" key="2">
    <source>
        <dbReference type="EMBL" id="ELU39716.1"/>
    </source>
</evidence>
<sequence>MEYKKARGPATKSCLTCKRRCVPSVLIVWYATHPSRHKKCDLKRPKFDRCTKGRYECAYGPSEKVTAARPAEPHPSKPLEFNQLPQSEGSDQSQSTPSSSSSASPDIGSEIATVESIFNGDPVYDTFPPTSTGLVLANRVQPLVATPPVQHAHDTRMLPELSYLSSDSWQVMSYIMDNCMLKLPRFFLQACFLTTTITQSIDYLHCATLNLSNNKSSDIVKSWLSGCNHRASSDASSLFRSRSTKRSQTDKTGGIKPFSLSGWTNLKKRYVQCGGPVSFHKQYNRGCGKPLRTAIGFSVSWHPHSSKPSTLIPLFGTQTPTSVHPCP</sequence>
<keyword evidence="3" id="KW-1185">Reference proteome</keyword>
<dbReference type="AlphaFoldDB" id="L8WNH7"/>
<organism evidence="2 3">
    <name type="scientific">Thanatephorus cucumeris (strain AG1-IA)</name>
    <name type="common">Rice sheath blight fungus</name>
    <name type="synonym">Rhizoctonia solani</name>
    <dbReference type="NCBI Taxonomy" id="983506"/>
    <lineage>
        <taxon>Eukaryota</taxon>
        <taxon>Fungi</taxon>
        <taxon>Dikarya</taxon>
        <taxon>Basidiomycota</taxon>
        <taxon>Agaricomycotina</taxon>
        <taxon>Agaricomycetes</taxon>
        <taxon>Cantharellales</taxon>
        <taxon>Ceratobasidiaceae</taxon>
        <taxon>Rhizoctonia</taxon>
        <taxon>Rhizoctonia solani AG-1</taxon>
    </lineage>
</organism>
<feature type="region of interest" description="Disordered" evidence="1">
    <location>
        <begin position="64"/>
        <end position="106"/>
    </location>
</feature>
<dbReference type="EMBL" id="AFRT01001640">
    <property type="protein sequence ID" value="ELU39716.1"/>
    <property type="molecule type" value="Genomic_DNA"/>
</dbReference>
<protein>
    <submittedName>
        <fullName evidence="2">Uncharacterized protein</fullName>
    </submittedName>
</protein>
<evidence type="ECO:0000313" key="3">
    <source>
        <dbReference type="Proteomes" id="UP000011668"/>
    </source>
</evidence>
<gene>
    <name evidence="2" type="ORF">AG1IA_06253</name>
</gene>
<dbReference type="Proteomes" id="UP000011668">
    <property type="component" value="Unassembled WGS sequence"/>
</dbReference>
<dbReference type="HOGENOM" id="CLU_850408_0_0_1"/>
<name>L8WNH7_THACA</name>